<keyword evidence="1" id="KW-0472">Membrane</keyword>
<keyword evidence="3" id="KW-1185">Reference proteome</keyword>
<evidence type="ECO:0000313" key="2">
    <source>
        <dbReference type="Ensembl" id="ENSCSRP00000000173.1"/>
    </source>
</evidence>
<proteinExistence type="predicted"/>
<keyword evidence="1" id="KW-0812">Transmembrane</keyword>
<accession>A0A8C3RIC4</accession>
<sequence length="88" mass="10156">SQCYTQLWYGIDFIKRFSLSYRNPEHSKLIVFIQPERGGMLLPSVVEISLLTTLINLITAARSGIKMLKNCISIQYLGFKHNLILPWN</sequence>
<reference evidence="2" key="2">
    <citation type="submission" date="2025-09" db="UniProtKB">
        <authorList>
            <consortium name="Ensembl"/>
        </authorList>
    </citation>
    <scope>IDENTIFICATION</scope>
</reference>
<organism evidence="2 3">
    <name type="scientific">Chelydra serpentina</name>
    <name type="common">Snapping turtle</name>
    <name type="synonym">Testudo serpentina</name>
    <dbReference type="NCBI Taxonomy" id="8475"/>
    <lineage>
        <taxon>Eukaryota</taxon>
        <taxon>Metazoa</taxon>
        <taxon>Chordata</taxon>
        <taxon>Craniata</taxon>
        <taxon>Vertebrata</taxon>
        <taxon>Euteleostomi</taxon>
        <taxon>Archelosauria</taxon>
        <taxon>Testudinata</taxon>
        <taxon>Testudines</taxon>
        <taxon>Cryptodira</taxon>
        <taxon>Durocryptodira</taxon>
        <taxon>Americhelydia</taxon>
        <taxon>Chelydroidea</taxon>
        <taxon>Chelydridae</taxon>
        <taxon>Chelydra</taxon>
    </lineage>
</organism>
<reference evidence="2" key="1">
    <citation type="submission" date="2025-08" db="UniProtKB">
        <authorList>
            <consortium name="Ensembl"/>
        </authorList>
    </citation>
    <scope>IDENTIFICATION</scope>
</reference>
<protein>
    <submittedName>
        <fullName evidence="2">Uncharacterized protein</fullName>
    </submittedName>
</protein>
<evidence type="ECO:0000313" key="3">
    <source>
        <dbReference type="Proteomes" id="UP000694403"/>
    </source>
</evidence>
<dbReference type="Ensembl" id="ENSCSRT00000000181.1">
    <property type="protein sequence ID" value="ENSCSRP00000000173.1"/>
    <property type="gene ID" value="ENSCSRG00000000153.1"/>
</dbReference>
<name>A0A8C3RIC4_CHESE</name>
<dbReference type="Proteomes" id="UP000694403">
    <property type="component" value="Unplaced"/>
</dbReference>
<keyword evidence="1" id="KW-1133">Transmembrane helix</keyword>
<dbReference type="AlphaFoldDB" id="A0A8C3RIC4"/>
<feature type="transmembrane region" description="Helical" evidence="1">
    <location>
        <begin position="40"/>
        <end position="59"/>
    </location>
</feature>
<evidence type="ECO:0000256" key="1">
    <source>
        <dbReference type="SAM" id="Phobius"/>
    </source>
</evidence>